<keyword evidence="3" id="KW-0804">Transcription</keyword>
<name>A0ABW6SJL2_9ACTN</name>
<dbReference type="EMBL" id="JBIASD010000001">
    <property type="protein sequence ID" value="MFF3664214.1"/>
    <property type="molecule type" value="Genomic_DNA"/>
</dbReference>
<dbReference type="SUPFAM" id="SSF55781">
    <property type="entry name" value="GAF domain-like"/>
    <property type="match status" value="1"/>
</dbReference>
<dbReference type="InterPro" id="IPR016032">
    <property type="entry name" value="Sig_transdc_resp-reg_C-effctor"/>
</dbReference>
<evidence type="ECO:0000313" key="5">
    <source>
        <dbReference type="EMBL" id="MFF3664214.1"/>
    </source>
</evidence>
<organism evidence="5 6">
    <name type="scientific">Microtetraspora malaysiensis</name>
    <dbReference type="NCBI Taxonomy" id="161358"/>
    <lineage>
        <taxon>Bacteria</taxon>
        <taxon>Bacillati</taxon>
        <taxon>Actinomycetota</taxon>
        <taxon>Actinomycetes</taxon>
        <taxon>Streptosporangiales</taxon>
        <taxon>Streptosporangiaceae</taxon>
        <taxon>Microtetraspora</taxon>
    </lineage>
</organism>
<dbReference type="PANTHER" id="PTHR44688:SF16">
    <property type="entry name" value="DNA-BINDING TRANSCRIPTIONAL ACTIVATOR DEVR_DOSR"/>
    <property type="match status" value="1"/>
</dbReference>
<evidence type="ECO:0000256" key="3">
    <source>
        <dbReference type="ARBA" id="ARBA00023163"/>
    </source>
</evidence>
<keyword evidence="6" id="KW-1185">Reference proteome</keyword>
<sequence length="360" mass="38849">MALGASDVKRLLDALRECERVPGEEAFPQLLNVVSSVVAADVVAIKTVNPRGRHFDHHLHPRVDVGTDLGGALARLFFQHPLLGHVRQAVGNGGPIRLSDVVPRGAWHGHALYQEFYRPQGIEHQMMCVLNVYHGTITCLGLNRTGGDFSDTDRELLELAQPYLAAFLRARHATSWLEAALATLDGADGSAHGLVLLGPHATISAVNRAARVLLAAYFTGPASEGRVLPGELAAWLAARHRTSDPTAPFLATDYVTERGGRRLTIRLFPHGACGALLLTESAPHPTTPLTARESEVFWLVAHGRSNVQAARTLRISPRTVEKHLTNIYAKLGVASRTEAALRLFGQTGAPDVADTRVPPP</sequence>
<dbReference type="Proteomes" id="UP001602013">
    <property type="component" value="Unassembled WGS sequence"/>
</dbReference>
<dbReference type="Gene3D" id="1.10.10.10">
    <property type="entry name" value="Winged helix-like DNA-binding domain superfamily/Winged helix DNA-binding domain"/>
    <property type="match status" value="1"/>
</dbReference>
<comment type="caution">
    <text evidence="5">The sequence shown here is derived from an EMBL/GenBank/DDBJ whole genome shotgun (WGS) entry which is preliminary data.</text>
</comment>
<dbReference type="PROSITE" id="PS50043">
    <property type="entry name" value="HTH_LUXR_2"/>
    <property type="match status" value="1"/>
</dbReference>
<dbReference type="RefSeq" id="WP_387408261.1">
    <property type="nucleotide sequence ID" value="NZ_JBIASD010000001.1"/>
</dbReference>
<dbReference type="PRINTS" id="PR00038">
    <property type="entry name" value="HTHLUXR"/>
</dbReference>
<dbReference type="Pfam" id="PF00196">
    <property type="entry name" value="GerE"/>
    <property type="match status" value="1"/>
</dbReference>
<evidence type="ECO:0000313" key="6">
    <source>
        <dbReference type="Proteomes" id="UP001602013"/>
    </source>
</evidence>
<keyword evidence="1" id="KW-0805">Transcription regulation</keyword>
<dbReference type="CDD" id="cd06170">
    <property type="entry name" value="LuxR_C_like"/>
    <property type="match status" value="1"/>
</dbReference>
<evidence type="ECO:0000259" key="4">
    <source>
        <dbReference type="PROSITE" id="PS50043"/>
    </source>
</evidence>
<dbReference type="SUPFAM" id="SSF46894">
    <property type="entry name" value="C-terminal effector domain of the bipartite response regulators"/>
    <property type="match status" value="1"/>
</dbReference>
<accession>A0ABW6SJL2</accession>
<evidence type="ECO:0000256" key="2">
    <source>
        <dbReference type="ARBA" id="ARBA00023125"/>
    </source>
</evidence>
<evidence type="ECO:0000256" key="1">
    <source>
        <dbReference type="ARBA" id="ARBA00023015"/>
    </source>
</evidence>
<dbReference type="SMART" id="SM00421">
    <property type="entry name" value="HTH_LUXR"/>
    <property type="match status" value="1"/>
</dbReference>
<reference evidence="5 6" key="1">
    <citation type="submission" date="2024-10" db="EMBL/GenBank/DDBJ databases">
        <title>The Natural Products Discovery Center: Release of the First 8490 Sequenced Strains for Exploring Actinobacteria Biosynthetic Diversity.</title>
        <authorList>
            <person name="Kalkreuter E."/>
            <person name="Kautsar S.A."/>
            <person name="Yang D."/>
            <person name="Bader C.D."/>
            <person name="Teijaro C.N."/>
            <person name="Fluegel L."/>
            <person name="Davis C.M."/>
            <person name="Simpson J.R."/>
            <person name="Lauterbach L."/>
            <person name="Steele A.D."/>
            <person name="Gui C."/>
            <person name="Meng S."/>
            <person name="Li G."/>
            <person name="Viehrig K."/>
            <person name="Ye F."/>
            <person name="Su P."/>
            <person name="Kiefer A.F."/>
            <person name="Nichols A."/>
            <person name="Cepeda A.J."/>
            <person name="Yan W."/>
            <person name="Fan B."/>
            <person name="Jiang Y."/>
            <person name="Adhikari A."/>
            <person name="Zheng C.-J."/>
            <person name="Schuster L."/>
            <person name="Cowan T.M."/>
            <person name="Smanski M.J."/>
            <person name="Chevrette M.G."/>
            <person name="De Carvalho L.P.S."/>
            <person name="Shen B."/>
        </authorList>
    </citation>
    <scope>NUCLEOTIDE SEQUENCE [LARGE SCALE GENOMIC DNA]</scope>
    <source>
        <strain evidence="5 6">NPDC002173</strain>
    </source>
</reference>
<proteinExistence type="predicted"/>
<dbReference type="PANTHER" id="PTHR44688">
    <property type="entry name" value="DNA-BINDING TRANSCRIPTIONAL ACTIVATOR DEVR_DOSR"/>
    <property type="match status" value="1"/>
</dbReference>
<dbReference type="InterPro" id="IPR036388">
    <property type="entry name" value="WH-like_DNA-bd_sf"/>
</dbReference>
<protein>
    <submittedName>
        <fullName evidence="5">LuxR C-terminal-related transcriptional regulator</fullName>
    </submittedName>
</protein>
<feature type="domain" description="HTH luxR-type" evidence="4">
    <location>
        <begin position="282"/>
        <end position="347"/>
    </location>
</feature>
<keyword evidence="2" id="KW-0238">DNA-binding</keyword>
<gene>
    <name evidence="5" type="ORF">ACFYXI_01375</name>
</gene>
<dbReference type="InterPro" id="IPR000792">
    <property type="entry name" value="Tscrpt_reg_LuxR_C"/>
</dbReference>